<dbReference type="Proteomes" id="UP000265520">
    <property type="component" value="Unassembled WGS sequence"/>
</dbReference>
<proteinExistence type="predicted"/>
<sequence>MNFAQKMLKMKKCLYSPEESINFGSIDKGDLEPLTDLVDMLTQHL</sequence>
<protein>
    <submittedName>
        <fullName evidence="1">Uncharacterized protein</fullName>
    </submittedName>
</protein>
<dbReference type="EMBL" id="LXQA011042361">
    <property type="protein sequence ID" value="MCI82398.1"/>
    <property type="molecule type" value="Genomic_DNA"/>
</dbReference>
<comment type="caution">
    <text evidence="1">The sequence shown here is derived from an EMBL/GenBank/DDBJ whole genome shotgun (WGS) entry which is preliminary data.</text>
</comment>
<dbReference type="AlphaFoldDB" id="A0A392V277"/>
<evidence type="ECO:0000313" key="2">
    <source>
        <dbReference type="Proteomes" id="UP000265520"/>
    </source>
</evidence>
<name>A0A392V277_9FABA</name>
<feature type="non-terminal residue" evidence="1">
    <location>
        <position position="45"/>
    </location>
</feature>
<evidence type="ECO:0000313" key="1">
    <source>
        <dbReference type="EMBL" id="MCI82398.1"/>
    </source>
</evidence>
<keyword evidence="2" id="KW-1185">Reference proteome</keyword>
<accession>A0A392V277</accession>
<organism evidence="1 2">
    <name type="scientific">Trifolium medium</name>
    <dbReference type="NCBI Taxonomy" id="97028"/>
    <lineage>
        <taxon>Eukaryota</taxon>
        <taxon>Viridiplantae</taxon>
        <taxon>Streptophyta</taxon>
        <taxon>Embryophyta</taxon>
        <taxon>Tracheophyta</taxon>
        <taxon>Spermatophyta</taxon>
        <taxon>Magnoliopsida</taxon>
        <taxon>eudicotyledons</taxon>
        <taxon>Gunneridae</taxon>
        <taxon>Pentapetalae</taxon>
        <taxon>rosids</taxon>
        <taxon>fabids</taxon>
        <taxon>Fabales</taxon>
        <taxon>Fabaceae</taxon>
        <taxon>Papilionoideae</taxon>
        <taxon>50 kb inversion clade</taxon>
        <taxon>NPAAA clade</taxon>
        <taxon>Hologalegina</taxon>
        <taxon>IRL clade</taxon>
        <taxon>Trifolieae</taxon>
        <taxon>Trifolium</taxon>
    </lineage>
</organism>
<reference evidence="1 2" key="1">
    <citation type="journal article" date="2018" name="Front. Plant Sci.">
        <title>Red Clover (Trifolium pratense) and Zigzag Clover (T. medium) - A Picture of Genomic Similarities and Differences.</title>
        <authorList>
            <person name="Dluhosova J."/>
            <person name="Istvanek J."/>
            <person name="Nedelnik J."/>
            <person name="Repkova J."/>
        </authorList>
    </citation>
    <scope>NUCLEOTIDE SEQUENCE [LARGE SCALE GENOMIC DNA]</scope>
    <source>
        <strain evidence="2">cv. 10/8</strain>
        <tissue evidence="1">Leaf</tissue>
    </source>
</reference>